<keyword evidence="4" id="KW-1185">Reference proteome</keyword>
<dbReference type="OrthoDB" id="596403at2"/>
<sequence>MKKFLKIAAIAVGVILLILLLTPILFEKQLKDLVQKTINENLNAQVAFADIDLSLFRNFPDATLGIEDLSVVNNAPFAGDTLAFSEEVVLQMSVMELFRDSGKPLRIDALKLNRTLLNIKVDSLGNNNYDIAIEDTSATKTSGGGGFEFDMQHYEVNDSRVSYYDKGAGIKLLVEDLNHKGNGDLSAQNSTLSTFSSALVSLVVDEVKYLNRNKVQLEADFMMDLENQKYSFLENEALINQLPLTFDGYVKVNEDNNEVDITFKTPSSSFKNFLAVIPEEYSKNIEEVETSGDFVVNGFIRGIVDETYIPKMEININSDNASFKYPDLPKKVEDITIAAEVMNTTGLADDTYVNIDTLNFRIDQDAFRANGKLRNLTGNMLVDMAVKGSINLANLEKAYPLELEQDLNGMVTADMSTSFDMESIEKEQYQNVQSNGIATIRNFSYSSPEIPNEIKLATATMKFNSGNVALQDFLATTGSTDLAVNGNIQNFMGYMFTDQKLKGNFTARSKSFSVNDFMVKEKPSAETESTRTQTAATAEEAIKIPSFLDVQLDFVADQVLYDNLVLKNAKGKLAINNETASLQNVTASIFNGSINLNGNVSTGEPVPTFGMKLDLNSIDIAQAFRDMELLRNLAPIAQALQGNLSTNLDLRGNLNEDLTPKLQTLAGNALAEVLGARVKPEQTPLLAQLDQNLNFIDLNNLNLKDLRTNLTFNNGQVEVQPFDFNIKGIKATASGSHGFDQNMRYNLALKIPAKYLGDQLGSTLSKLSATAQDSMTVALPVDLTGTFNNPRINLNMEQAVSNLTQKIIASQTEKLQEKGKGILTDIITGKTGKDTTTAGQTQKKDSVRTQEEVVKEAARDILGGILGGKKKKKDTTNQ</sequence>
<reference evidence="3 4" key="1">
    <citation type="submission" date="2016-10" db="EMBL/GenBank/DDBJ databases">
        <authorList>
            <person name="de Groot N.N."/>
        </authorList>
    </citation>
    <scope>NUCLEOTIDE SEQUENCE [LARGE SCALE GENOMIC DNA]</scope>
    <source>
        <strain evidence="3 4">DSM 23553</strain>
    </source>
</reference>
<dbReference type="RefSeq" id="WP_093110508.1">
    <property type="nucleotide sequence ID" value="NZ_FNGG01000001.1"/>
</dbReference>
<dbReference type="Pfam" id="PF05170">
    <property type="entry name" value="AsmA"/>
    <property type="match status" value="1"/>
</dbReference>
<protein>
    <submittedName>
        <fullName evidence="3">AsmA family protein</fullName>
    </submittedName>
</protein>
<organism evidence="3 4">
    <name type="scientific">Salinimicrobium catena</name>
    <dbReference type="NCBI Taxonomy" id="390640"/>
    <lineage>
        <taxon>Bacteria</taxon>
        <taxon>Pseudomonadati</taxon>
        <taxon>Bacteroidota</taxon>
        <taxon>Flavobacteriia</taxon>
        <taxon>Flavobacteriales</taxon>
        <taxon>Flavobacteriaceae</taxon>
        <taxon>Salinimicrobium</taxon>
    </lineage>
</organism>
<dbReference type="EMBL" id="FNUG01000001">
    <property type="protein sequence ID" value="SEE19245.1"/>
    <property type="molecule type" value="Genomic_DNA"/>
</dbReference>
<accession>A0A1H5GUH9</accession>
<dbReference type="STRING" id="390640.SAMN04488034_1013"/>
<evidence type="ECO:0000313" key="3">
    <source>
        <dbReference type="EMBL" id="SEE19245.1"/>
    </source>
</evidence>
<evidence type="ECO:0000313" key="4">
    <source>
        <dbReference type="Proteomes" id="UP000199448"/>
    </source>
</evidence>
<gene>
    <name evidence="3" type="ORF">SAMN04488034_1013</name>
</gene>
<name>A0A1H5GUH9_9FLAO</name>
<feature type="region of interest" description="Disordered" evidence="1">
    <location>
        <begin position="831"/>
        <end position="852"/>
    </location>
</feature>
<feature type="compositionally biased region" description="Low complexity" evidence="1">
    <location>
        <begin position="831"/>
        <end position="841"/>
    </location>
</feature>
<dbReference type="GO" id="GO:0090313">
    <property type="term" value="P:regulation of protein targeting to membrane"/>
    <property type="evidence" value="ECO:0007669"/>
    <property type="project" value="TreeGrafter"/>
</dbReference>
<evidence type="ECO:0000256" key="1">
    <source>
        <dbReference type="SAM" id="MobiDB-lite"/>
    </source>
</evidence>
<dbReference type="AlphaFoldDB" id="A0A1H5GUH9"/>
<dbReference type="InterPro" id="IPR052894">
    <property type="entry name" value="AsmA-related"/>
</dbReference>
<proteinExistence type="predicted"/>
<dbReference type="PANTHER" id="PTHR30441">
    <property type="entry name" value="DUF748 DOMAIN-CONTAINING PROTEIN"/>
    <property type="match status" value="1"/>
</dbReference>
<feature type="domain" description="AsmA" evidence="2">
    <location>
        <begin position="1"/>
        <end position="227"/>
    </location>
</feature>
<evidence type="ECO:0000259" key="2">
    <source>
        <dbReference type="Pfam" id="PF05170"/>
    </source>
</evidence>
<dbReference type="Proteomes" id="UP000199448">
    <property type="component" value="Unassembled WGS sequence"/>
</dbReference>
<dbReference type="InterPro" id="IPR007844">
    <property type="entry name" value="AsmA"/>
</dbReference>
<dbReference type="PANTHER" id="PTHR30441:SF8">
    <property type="entry name" value="DUF748 DOMAIN-CONTAINING PROTEIN"/>
    <property type="match status" value="1"/>
</dbReference>
<dbReference type="GO" id="GO:0005886">
    <property type="term" value="C:plasma membrane"/>
    <property type="evidence" value="ECO:0007669"/>
    <property type="project" value="TreeGrafter"/>
</dbReference>
<feature type="compositionally biased region" description="Basic and acidic residues" evidence="1">
    <location>
        <begin position="842"/>
        <end position="852"/>
    </location>
</feature>